<dbReference type="HOGENOM" id="CLU_083552_1_2_7"/>
<dbReference type="GO" id="GO:0006446">
    <property type="term" value="P:regulation of translational initiation"/>
    <property type="evidence" value="ECO:0007669"/>
    <property type="project" value="TreeGrafter"/>
</dbReference>
<dbReference type="InterPro" id="IPR001498">
    <property type="entry name" value="Impact_N"/>
</dbReference>
<reference evidence="4 5" key="1">
    <citation type="journal article" date="2014" name="Genome Announc.">
        <title>Draft genome sequences of six enterohepatic helicobacter species isolated from humans and one from rhesus macaques.</title>
        <authorList>
            <person name="Shen Z."/>
            <person name="Sheh A."/>
            <person name="Young S.K."/>
            <person name="Abouelliel A."/>
            <person name="Ward D.V."/>
            <person name="Earl A.M."/>
            <person name="Fox J.G."/>
        </authorList>
    </citation>
    <scope>NUCLEOTIDE SEQUENCE [LARGE SCALE GENOMIC DNA]</scope>
    <source>
        <strain evidence="4 5">MIT 99-5501</strain>
    </source>
</reference>
<feature type="region of interest" description="Disordered" evidence="2">
    <location>
        <begin position="50"/>
        <end position="79"/>
    </location>
</feature>
<feature type="domain" description="Impact N-terminal" evidence="3">
    <location>
        <begin position="80"/>
        <end position="171"/>
    </location>
</feature>
<accession>V8C851</accession>
<dbReference type="RefSeq" id="WP_023928505.1">
    <property type="nucleotide sequence ID" value="NZ_KI669455.1"/>
</dbReference>
<dbReference type="EMBL" id="AZJI01000007">
    <property type="protein sequence ID" value="ETD22926.1"/>
    <property type="molecule type" value="Genomic_DNA"/>
</dbReference>
<dbReference type="eggNOG" id="COG1739">
    <property type="taxonomic scope" value="Bacteria"/>
</dbReference>
<sequence length="248" mass="27871">MQTIDFNSDSSLGGFCDDFTKTPLSLYEVKGSRFLGFGIKVIASNDEENLNKNANEKNAQSKQESKETRESKESSPLQNPLQTYINELKKAHPKAVHFVYAYRVINSLEQVIERSSDDGEPKGSSGQPCLNVLRGWEMVDFGIIIVRYFGGVKLGVGGLVRAYTKATLEALHTLKSSQKIVQYERREMLNLSVKYSELSTLKHILKAHNLAIQKEEFLSECVELVLCGSEVQMSAFNAWVAKNKHLFL</sequence>
<feature type="compositionally biased region" description="Low complexity" evidence="2">
    <location>
        <begin position="51"/>
        <end position="62"/>
    </location>
</feature>
<protein>
    <recommendedName>
        <fullName evidence="3">Impact N-terminal domain-containing protein</fullName>
    </recommendedName>
</protein>
<comment type="caution">
    <text evidence="4">The sequence shown here is derived from an EMBL/GenBank/DDBJ whole genome shotgun (WGS) entry which is preliminary data.</text>
</comment>
<gene>
    <name evidence="4" type="ORF">HMPREF2086_01727</name>
</gene>
<evidence type="ECO:0000259" key="3">
    <source>
        <dbReference type="Pfam" id="PF01205"/>
    </source>
</evidence>
<comment type="similarity">
    <text evidence="1">Belongs to the IMPACT family.</text>
</comment>
<dbReference type="Gene3D" id="3.30.230.30">
    <property type="entry name" value="Impact, N-terminal domain"/>
    <property type="match status" value="1"/>
</dbReference>
<dbReference type="AlphaFoldDB" id="V8C851"/>
<keyword evidence="5" id="KW-1185">Reference proteome</keyword>
<dbReference type="PANTHER" id="PTHR16301:SF20">
    <property type="entry name" value="IMPACT FAMILY MEMBER YIGZ"/>
    <property type="match status" value="1"/>
</dbReference>
<dbReference type="PATRIC" id="fig|1357400.3.peg.2313"/>
<dbReference type="InterPro" id="IPR023582">
    <property type="entry name" value="Impact"/>
</dbReference>
<dbReference type="SUPFAM" id="SSF54211">
    <property type="entry name" value="Ribosomal protein S5 domain 2-like"/>
    <property type="match status" value="1"/>
</dbReference>
<organism evidence="4 5">
    <name type="scientific">Helicobacter macacae MIT 99-5501</name>
    <dbReference type="NCBI Taxonomy" id="1357400"/>
    <lineage>
        <taxon>Bacteria</taxon>
        <taxon>Pseudomonadati</taxon>
        <taxon>Campylobacterota</taxon>
        <taxon>Epsilonproteobacteria</taxon>
        <taxon>Campylobacterales</taxon>
        <taxon>Helicobacteraceae</taxon>
        <taxon>Helicobacter</taxon>
    </lineage>
</organism>
<name>V8C851_9HELI</name>
<dbReference type="PANTHER" id="PTHR16301">
    <property type="entry name" value="IMPACT-RELATED"/>
    <property type="match status" value="1"/>
</dbReference>
<dbReference type="OrthoDB" id="9813771at2"/>
<dbReference type="Pfam" id="PF01205">
    <property type="entry name" value="Impact_N"/>
    <property type="match status" value="1"/>
</dbReference>
<dbReference type="Proteomes" id="UP000018731">
    <property type="component" value="Unassembled WGS sequence"/>
</dbReference>
<evidence type="ECO:0000256" key="1">
    <source>
        <dbReference type="ARBA" id="ARBA00007665"/>
    </source>
</evidence>
<evidence type="ECO:0000313" key="5">
    <source>
        <dbReference type="Proteomes" id="UP000018731"/>
    </source>
</evidence>
<dbReference type="InterPro" id="IPR020568">
    <property type="entry name" value="Ribosomal_Su5_D2-typ_SF"/>
</dbReference>
<feature type="compositionally biased region" description="Basic and acidic residues" evidence="2">
    <location>
        <begin position="63"/>
        <end position="73"/>
    </location>
</feature>
<evidence type="ECO:0000256" key="2">
    <source>
        <dbReference type="SAM" id="MobiDB-lite"/>
    </source>
</evidence>
<proteinExistence type="inferred from homology"/>
<dbReference type="STRING" id="1357400.HMPREF2086_01727"/>
<evidence type="ECO:0000313" key="4">
    <source>
        <dbReference type="EMBL" id="ETD22926.1"/>
    </source>
</evidence>
<dbReference type="GO" id="GO:0005737">
    <property type="term" value="C:cytoplasm"/>
    <property type="evidence" value="ECO:0007669"/>
    <property type="project" value="TreeGrafter"/>
</dbReference>
<dbReference type="InterPro" id="IPR036956">
    <property type="entry name" value="Impact_N_sf"/>
</dbReference>